<dbReference type="Proteomes" id="UP001608902">
    <property type="component" value="Unassembled WGS sequence"/>
</dbReference>
<evidence type="ECO:0000259" key="2">
    <source>
        <dbReference type="Pfam" id="PF23487"/>
    </source>
</evidence>
<comment type="caution">
    <text evidence="3">The sequence shown here is derived from an EMBL/GenBank/DDBJ whole genome shotgun (WGS) entry which is preliminary data.</text>
</comment>
<keyword evidence="4" id="KW-1185">Reference proteome</keyword>
<evidence type="ECO:0000256" key="1">
    <source>
        <dbReference type="SAM" id="Phobius"/>
    </source>
</evidence>
<dbReference type="AlphaFoldDB" id="A0ABD6ENZ5"/>
<dbReference type="InterPro" id="IPR055424">
    <property type="entry name" value="Ig_TMEM132_6th"/>
</dbReference>
<protein>
    <recommendedName>
        <fullName evidence="2">Transmembrane protein TMEM132 sixth domain-containing protein</fullName>
    </recommendedName>
</protein>
<keyword evidence="1" id="KW-0472">Membrane</keyword>
<dbReference type="Pfam" id="PF23487">
    <property type="entry name" value="Ig_TMEM132_6th"/>
    <property type="match status" value="1"/>
</dbReference>
<proteinExistence type="predicted"/>
<sequence length="305" mass="33887">MHSGLRETTYCSLGPTPPFFLQNTLLLDEVFIHGKYMNQKLIFRISVRSHASSIDYGSAPVVVTEDMVTVKRLSSKAVVDLEMGLTQSYNNPNELSVLTHIQTTIRHKYQHATLVCHVFFSDDQVNNLSDMDPEHYVLSAWSSNEQILGVSHKSNGEVDLIALDDTQDAQLSLQLKSVSHCAGDDAQPIAVERLLIHIGFNGTNRSGHKKWNGKMLNSTYEEGNVSNEWKTEALVAFLIFLGVVFGVLHLIGVRGRGPLSQGYERLVLPLLSRLSSSGSTGKDENSQEWIWLSKSQLDGFSIGSR</sequence>
<accession>A0ABD6ENZ5</accession>
<dbReference type="PANTHER" id="PTHR13388">
    <property type="entry name" value="DETONATOR, ISOFORM E"/>
    <property type="match status" value="1"/>
</dbReference>
<evidence type="ECO:0000313" key="4">
    <source>
        <dbReference type="Proteomes" id="UP001608902"/>
    </source>
</evidence>
<dbReference type="EMBL" id="JBGFUD010007701">
    <property type="protein sequence ID" value="MFH4981695.1"/>
    <property type="molecule type" value="Genomic_DNA"/>
</dbReference>
<keyword evidence="1" id="KW-1133">Transmembrane helix</keyword>
<keyword evidence="1" id="KW-0812">Transmembrane</keyword>
<dbReference type="PANTHER" id="PTHR13388:SF11">
    <property type="entry name" value="DETONATOR, ISOFORM E"/>
    <property type="match status" value="1"/>
</dbReference>
<reference evidence="3 4" key="1">
    <citation type="submission" date="2024-08" db="EMBL/GenBank/DDBJ databases">
        <title>Gnathostoma spinigerum genome.</title>
        <authorList>
            <person name="Gonzalez-Bertolin B."/>
            <person name="Monzon S."/>
            <person name="Zaballos A."/>
            <person name="Jimenez P."/>
            <person name="Dekumyoy P."/>
            <person name="Varona S."/>
            <person name="Cuesta I."/>
            <person name="Sumanam S."/>
            <person name="Adisakwattana P."/>
            <person name="Gasser R.B."/>
            <person name="Hernandez-Gonzalez A."/>
            <person name="Young N.D."/>
            <person name="Perteguer M.J."/>
        </authorList>
    </citation>
    <scope>NUCLEOTIDE SEQUENCE [LARGE SCALE GENOMIC DNA]</scope>
    <source>
        <strain evidence="3">AL3</strain>
        <tissue evidence="3">Liver</tissue>
    </source>
</reference>
<feature type="transmembrane region" description="Helical" evidence="1">
    <location>
        <begin position="233"/>
        <end position="253"/>
    </location>
</feature>
<dbReference type="InterPro" id="IPR026307">
    <property type="entry name" value="TMEM132"/>
</dbReference>
<organism evidence="3 4">
    <name type="scientific">Gnathostoma spinigerum</name>
    <dbReference type="NCBI Taxonomy" id="75299"/>
    <lineage>
        <taxon>Eukaryota</taxon>
        <taxon>Metazoa</taxon>
        <taxon>Ecdysozoa</taxon>
        <taxon>Nematoda</taxon>
        <taxon>Chromadorea</taxon>
        <taxon>Rhabditida</taxon>
        <taxon>Spirurina</taxon>
        <taxon>Gnathostomatomorpha</taxon>
        <taxon>Gnathostomatoidea</taxon>
        <taxon>Gnathostomatidae</taxon>
        <taxon>Gnathostoma</taxon>
    </lineage>
</organism>
<gene>
    <name evidence="3" type="ORF">AB6A40_008404</name>
</gene>
<name>A0ABD6ENZ5_9BILA</name>
<feature type="domain" description="Transmembrane protein TMEM132 sixth" evidence="2">
    <location>
        <begin position="69"/>
        <end position="182"/>
    </location>
</feature>
<evidence type="ECO:0000313" key="3">
    <source>
        <dbReference type="EMBL" id="MFH4981695.1"/>
    </source>
</evidence>